<evidence type="ECO:0000313" key="1">
    <source>
        <dbReference type="EMBL" id="EHL02059.1"/>
    </source>
</evidence>
<dbReference type="AlphaFoldDB" id="H0EHN0"/>
<keyword evidence="2" id="KW-1185">Reference proteome</keyword>
<name>H0EHN0_GLAL7</name>
<sequence length="45" mass="5207">MSKDAERPKVSSQETSRSGTVFCLYRPVDQEKTCRWRPVAIRGIH</sequence>
<organism evidence="1 2">
    <name type="scientific">Glarea lozoyensis (strain ATCC 74030 / MF5533)</name>
    <dbReference type="NCBI Taxonomy" id="1104152"/>
    <lineage>
        <taxon>Eukaryota</taxon>
        <taxon>Fungi</taxon>
        <taxon>Dikarya</taxon>
        <taxon>Ascomycota</taxon>
        <taxon>Pezizomycotina</taxon>
        <taxon>Leotiomycetes</taxon>
        <taxon>Helotiales</taxon>
        <taxon>Helotiaceae</taxon>
        <taxon>Glarea</taxon>
    </lineage>
</organism>
<dbReference type="InParanoid" id="H0EHN0"/>
<proteinExistence type="predicted"/>
<reference evidence="1 2" key="1">
    <citation type="journal article" date="2012" name="Eukaryot. Cell">
        <title>Genome sequence of the fungus Glarea lozoyensis: the first genome sequence of a species from the Helotiaceae family.</title>
        <authorList>
            <person name="Youssar L."/>
            <person name="Gruening B.A."/>
            <person name="Erxleben A."/>
            <person name="Guenther S."/>
            <person name="Huettel W."/>
        </authorList>
    </citation>
    <scope>NUCLEOTIDE SEQUENCE [LARGE SCALE GENOMIC DNA]</scope>
    <source>
        <strain evidence="2">ATCC 74030 / MF5533</strain>
    </source>
</reference>
<gene>
    <name evidence="1" type="ORF">M7I_2014</name>
</gene>
<accession>H0EHN0</accession>
<dbReference type="HOGENOM" id="CLU_3207743_0_0_1"/>
<evidence type="ECO:0000313" key="2">
    <source>
        <dbReference type="Proteomes" id="UP000005446"/>
    </source>
</evidence>
<protein>
    <submittedName>
        <fullName evidence="1">Uncharacterized protein</fullName>
    </submittedName>
</protein>
<dbReference type="Proteomes" id="UP000005446">
    <property type="component" value="Unassembled WGS sequence"/>
</dbReference>
<dbReference type="EMBL" id="AGUE01000040">
    <property type="protein sequence ID" value="EHL02059.1"/>
    <property type="molecule type" value="Genomic_DNA"/>
</dbReference>
<comment type="caution">
    <text evidence="1">The sequence shown here is derived from an EMBL/GenBank/DDBJ whole genome shotgun (WGS) entry which is preliminary data.</text>
</comment>